<dbReference type="InterPro" id="IPR003329">
    <property type="entry name" value="Cytidylyl_trans"/>
</dbReference>
<protein>
    <recommendedName>
        <fullName evidence="5">3-deoxy-manno-octulosonate cytidylyltransferase</fullName>
        <ecNumber evidence="5">2.7.7.38</ecNumber>
    </recommendedName>
    <alternativeName>
        <fullName evidence="5">CMP-2-keto-3-deoxyoctulosonic acid synthase</fullName>
        <shortName evidence="5">CKS</shortName>
        <shortName evidence="5">CMP-KDO synthase</shortName>
    </alternativeName>
</protein>
<sequence>MKTIGIIPARYASSRFPGKPLVDIAGKSMIQRVYEQVKGCRCLSEVVVATDDKRIEDHVRSFAGNVVMTSPDHQSGTDRCAEVVQKVQSFDIAINIQGDEPFISPLQIDLLSSLFEDSQTDIGTLVKKIDNVEDLFNENTPKVVFNNKKQALYFSRQTIPFQRNVKQSDWLNNQAYYKHIGIYGYRTEVLKEITALPVSSFEKSEALEQLRWLENGYTIKVAETKFDTIAVDHPKDVEAILKAYF</sequence>
<evidence type="ECO:0000256" key="2">
    <source>
        <dbReference type="ARBA" id="ARBA00022679"/>
    </source>
</evidence>
<accession>A0A1I6NU89</accession>
<dbReference type="RefSeq" id="WP_093363212.1">
    <property type="nucleotide sequence ID" value="NZ_FOZZ01000001.1"/>
</dbReference>
<comment type="pathway">
    <text evidence="5">Nucleotide-sugar biosynthesis; CMP-3-deoxy-D-manno-octulosonate biosynthesis; CMP-3-deoxy-D-manno-octulosonate from 3-deoxy-D-manno-octulosonate and CTP: step 1/1.</text>
</comment>
<keyword evidence="5" id="KW-0963">Cytoplasm</keyword>
<dbReference type="GO" id="GO:0033468">
    <property type="term" value="P:CMP-keto-3-deoxy-D-manno-octulosonic acid biosynthetic process"/>
    <property type="evidence" value="ECO:0007669"/>
    <property type="project" value="UniProtKB-UniRule"/>
</dbReference>
<comment type="function">
    <text evidence="5">Activates KDO (a required 8-carbon sugar) for incorporation into bacterial lipopolysaccharide in Gram-negative bacteria.</text>
</comment>
<dbReference type="PANTHER" id="PTHR42866:SF2">
    <property type="entry name" value="3-DEOXY-MANNO-OCTULOSONATE CYTIDYLYLTRANSFERASE, MITOCHONDRIAL"/>
    <property type="match status" value="1"/>
</dbReference>
<gene>
    <name evidence="5" type="primary">kdsB</name>
    <name evidence="6" type="ORF">SAMN05660206_101105</name>
</gene>
<organism evidence="6 7">
    <name type="scientific">Sphingobacterium wenxiniae</name>
    <dbReference type="NCBI Taxonomy" id="683125"/>
    <lineage>
        <taxon>Bacteria</taxon>
        <taxon>Pseudomonadati</taxon>
        <taxon>Bacteroidota</taxon>
        <taxon>Sphingobacteriia</taxon>
        <taxon>Sphingobacteriales</taxon>
        <taxon>Sphingobacteriaceae</taxon>
        <taxon>Sphingobacterium</taxon>
    </lineage>
</organism>
<dbReference type="NCBIfam" id="NF003950">
    <property type="entry name" value="PRK05450.1-3"/>
    <property type="match status" value="1"/>
</dbReference>
<evidence type="ECO:0000256" key="4">
    <source>
        <dbReference type="ARBA" id="ARBA00022985"/>
    </source>
</evidence>
<dbReference type="NCBIfam" id="NF009905">
    <property type="entry name" value="PRK13368.1"/>
    <property type="match status" value="1"/>
</dbReference>
<dbReference type="Proteomes" id="UP000198785">
    <property type="component" value="Unassembled WGS sequence"/>
</dbReference>
<dbReference type="STRING" id="683125.SAMN05660206_101105"/>
<dbReference type="UniPathway" id="UPA00358">
    <property type="reaction ID" value="UER00476"/>
</dbReference>
<name>A0A1I6NU89_9SPHI</name>
<dbReference type="CDD" id="cd02517">
    <property type="entry name" value="CMP-KDO-Synthetase"/>
    <property type="match status" value="1"/>
</dbReference>
<dbReference type="PANTHER" id="PTHR42866">
    <property type="entry name" value="3-DEOXY-MANNO-OCTULOSONATE CYTIDYLYLTRANSFERASE"/>
    <property type="match status" value="1"/>
</dbReference>
<dbReference type="NCBIfam" id="NF003952">
    <property type="entry name" value="PRK05450.1-5"/>
    <property type="match status" value="1"/>
</dbReference>
<dbReference type="InterPro" id="IPR004528">
    <property type="entry name" value="KdsB"/>
</dbReference>
<dbReference type="GO" id="GO:0005829">
    <property type="term" value="C:cytosol"/>
    <property type="evidence" value="ECO:0007669"/>
    <property type="project" value="TreeGrafter"/>
</dbReference>
<dbReference type="Pfam" id="PF02348">
    <property type="entry name" value="CTP_transf_3"/>
    <property type="match status" value="1"/>
</dbReference>
<keyword evidence="2 5" id="KW-0808">Transferase</keyword>
<dbReference type="Gene3D" id="3.90.550.10">
    <property type="entry name" value="Spore Coat Polysaccharide Biosynthesis Protein SpsA, Chain A"/>
    <property type="match status" value="1"/>
</dbReference>
<dbReference type="AlphaFoldDB" id="A0A1I6NU89"/>
<dbReference type="OrthoDB" id="9815559at2"/>
<evidence type="ECO:0000313" key="7">
    <source>
        <dbReference type="Proteomes" id="UP000198785"/>
    </source>
</evidence>
<comment type="subcellular location">
    <subcellularLocation>
        <location evidence="5">Cytoplasm</location>
    </subcellularLocation>
    <subcellularLocation>
        <location evidence="1">Membrane</location>
    </subcellularLocation>
</comment>
<dbReference type="GO" id="GO:0016020">
    <property type="term" value="C:membrane"/>
    <property type="evidence" value="ECO:0007669"/>
    <property type="project" value="UniProtKB-SubCell"/>
</dbReference>
<dbReference type="EMBL" id="FOZZ01000001">
    <property type="protein sequence ID" value="SFS31522.1"/>
    <property type="molecule type" value="Genomic_DNA"/>
</dbReference>
<dbReference type="FunFam" id="3.90.550.10:FF:000011">
    <property type="entry name" value="3-deoxy-manno-octulosonate cytidylyltransferase"/>
    <property type="match status" value="1"/>
</dbReference>
<evidence type="ECO:0000313" key="6">
    <source>
        <dbReference type="EMBL" id="SFS31522.1"/>
    </source>
</evidence>
<dbReference type="SUPFAM" id="SSF53448">
    <property type="entry name" value="Nucleotide-diphospho-sugar transferases"/>
    <property type="match status" value="1"/>
</dbReference>
<dbReference type="HAMAP" id="MF_00057">
    <property type="entry name" value="KdsB"/>
    <property type="match status" value="1"/>
</dbReference>
<reference evidence="6 7" key="1">
    <citation type="submission" date="2016-10" db="EMBL/GenBank/DDBJ databases">
        <authorList>
            <person name="de Groot N.N."/>
        </authorList>
    </citation>
    <scope>NUCLEOTIDE SEQUENCE [LARGE SCALE GENOMIC DNA]</scope>
    <source>
        <strain evidence="6 7">DSM 22789</strain>
    </source>
</reference>
<keyword evidence="7" id="KW-1185">Reference proteome</keyword>
<keyword evidence="4 5" id="KW-0448">Lipopolysaccharide biosynthesis</keyword>
<keyword evidence="3 5" id="KW-0548">Nucleotidyltransferase</keyword>
<evidence type="ECO:0000256" key="3">
    <source>
        <dbReference type="ARBA" id="ARBA00022695"/>
    </source>
</evidence>
<comment type="catalytic activity">
    <reaction evidence="5">
        <text>3-deoxy-alpha-D-manno-oct-2-ulosonate + CTP = CMP-3-deoxy-beta-D-manno-octulosonate + diphosphate</text>
        <dbReference type="Rhea" id="RHEA:23448"/>
        <dbReference type="ChEBI" id="CHEBI:33019"/>
        <dbReference type="ChEBI" id="CHEBI:37563"/>
        <dbReference type="ChEBI" id="CHEBI:85986"/>
        <dbReference type="ChEBI" id="CHEBI:85987"/>
        <dbReference type="EC" id="2.7.7.38"/>
    </reaction>
</comment>
<dbReference type="GO" id="GO:0008690">
    <property type="term" value="F:3-deoxy-manno-octulosonate cytidylyltransferase activity"/>
    <property type="evidence" value="ECO:0007669"/>
    <property type="project" value="UniProtKB-UniRule"/>
</dbReference>
<evidence type="ECO:0000256" key="5">
    <source>
        <dbReference type="HAMAP-Rule" id="MF_00057"/>
    </source>
</evidence>
<comment type="similarity">
    <text evidence="5">Belongs to the KdsB family.</text>
</comment>
<dbReference type="EC" id="2.7.7.38" evidence="5"/>
<dbReference type="GO" id="GO:0009103">
    <property type="term" value="P:lipopolysaccharide biosynthetic process"/>
    <property type="evidence" value="ECO:0007669"/>
    <property type="project" value="UniProtKB-UniRule"/>
</dbReference>
<proteinExistence type="inferred from homology"/>
<dbReference type="NCBIfam" id="TIGR00466">
    <property type="entry name" value="kdsB"/>
    <property type="match status" value="1"/>
</dbReference>
<dbReference type="InterPro" id="IPR029044">
    <property type="entry name" value="Nucleotide-diphossugar_trans"/>
</dbReference>
<evidence type="ECO:0000256" key="1">
    <source>
        <dbReference type="ARBA" id="ARBA00004370"/>
    </source>
</evidence>